<dbReference type="InterPro" id="IPR031549">
    <property type="entry name" value="ASH"/>
</dbReference>
<keyword evidence="9" id="KW-0966">Cell projection</keyword>
<evidence type="ECO:0000256" key="3">
    <source>
        <dbReference type="ARBA" id="ARBA00022490"/>
    </source>
</evidence>
<dbReference type="GO" id="GO:0005737">
    <property type="term" value="C:cytoplasm"/>
    <property type="evidence" value="ECO:0007669"/>
    <property type="project" value="UniProtKB-SubCell"/>
</dbReference>
<dbReference type="AlphaFoldDB" id="A0A1F6C4G5"/>
<evidence type="ECO:0000256" key="4">
    <source>
        <dbReference type="ARBA" id="ARBA00022729"/>
    </source>
</evidence>
<dbReference type="Gene3D" id="2.60.40.10">
    <property type="entry name" value="Immunoglobulins"/>
    <property type="match status" value="5"/>
</dbReference>
<feature type="domain" description="Abnormal spindle-like microcephaly-associated protein ASH" evidence="10">
    <location>
        <begin position="704"/>
        <end position="788"/>
    </location>
</feature>
<evidence type="ECO:0000256" key="6">
    <source>
        <dbReference type="ARBA" id="ARBA00022801"/>
    </source>
</evidence>
<dbReference type="InterPro" id="IPR000413">
    <property type="entry name" value="Integrin_alpha"/>
</dbReference>
<dbReference type="Pfam" id="PF01839">
    <property type="entry name" value="FG-GAP"/>
    <property type="match status" value="7"/>
</dbReference>
<dbReference type="PROSITE" id="PS00018">
    <property type="entry name" value="EF_HAND_1"/>
    <property type="match status" value="2"/>
</dbReference>
<dbReference type="InterPro" id="IPR028994">
    <property type="entry name" value="Integrin_alpha_N"/>
</dbReference>
<reference evidence="12 13" key="1">
    <citation type="journal article" date="2016" name="Nat. Commun.">
        <title>Thousands of microbial genomes shed light on interconnected biogeochemical processes in an aquifer system.</title>
        <authorList>
            <person name="Anantharaman K."/>
            <person name="Brown C.T."/>
            <person name="Hug L.A."/>
            <person name="Sharon I."/>
            <person name="Castelle C.J."/>
            <person name="Probst A.J."/>
            <person name="Thomas B.C."/>
            <person name="Singh A."/>
            <person name="Wilkins M.J."/>
            <person name="Karaoz U."/>
            <person name="Brodie E.L."/>
            <person name="Williams K.H."/>
            <person name="Hubbard S.S."/>
            <person name="Banfield J.F."/>
        </authorList>
    </citation>
    <scope>NUCLEOTIDE SEQUENCE [LARGE SCALE GENOMIC DNA]</scope>
    <source>
        <strain evidence="13">RIFCSPLOWO2_12_FULL_64_10</strain>
    </source>
</reference>
<feature type="domain" description="HYDIN/VesB/CFA65-like Ig-like" evidence="11">
    <location>
        <begin position="603"/>
        <end position="692"/>
    </location>
</feature>
<keyword evidence="6" id="KW-0378">Hydrolase</keyword>
<sequence length="1236" mass="123437">MEPAPAQVRNAINLSQGGADMAISGASPGAGMGEAVAVGDLNRDGLADLIVGAPGTNASGRVRAGAVYVVYGRSGSPPSVVDFADATLSTTEILGGEAGWGLGASVAVGDLNGDGFADLIAGAPDASPGGRAGAGSVFVVYGRSGSLPQKMDLTATDDGVARLDGEAAGDGFGRAVAAGNVNGDGFADLIAGAPGADPGGKTNAGQAYLYYGGATLTEPVRIAGGAAGDGLGSSAGVGDLNRDGLDEAVLGAPDATPVGGPAAGIVYALAGRPTPLPARLDLGASPAGLSRVMGDRPRDRAGSAITVGDVNGDGVGDLIVGARLADPPGGFNAGAVYVIYGKTGNTISDVDLNGAPAGVTRILGERANDLTGQSVAVGDLNKDGFGDVTLGAPGSFLTDDRESETPGKVFVVSGRAAMPPVIDLSAGPGMVSRIVGASAYLPNTGSSDRTGQSVAAGDLNGDGFADLIAGAPGADPAGRIDAGKVYMIVAGPRPDLRVASAGLTFGNVVVGQSKQLTVAVTNAGTATLFINTLTVNTPQFRVQPPGPYALNAGDSLLVAVTFAPSAAGPQSGTLTLTASNDPAKGFVSLSLSGTGAQPDIDAPPSLSFGRVALGAPAVSTLQIANLGASDLTVRKITASDSQFVAQPDSILIPAGAKLRVTVIFTPKVLGATSATLRLLSDDPDEGSVTVALTGSAASPRAATSASRLSFGSVLIGASFAVKLTVSNLGDADLSVTRLASDSPQFTVFPTAFTVGPGKAQDVTVTFTPTASGPQAGALTLSANDPVNPTLTVAVAGDGGRQPAIALSATQFNFGAVDVGAWRDTSLYVYNRGDGILAVTSVTPSDTQFVAQPDSFTVAGKDSIKVTVRFSPKSGKDLSAALLMTNNDPTSRSAIVTLSGRGVLRVASAVSAPSLDFGEVEVGARKTLTLTVHSRGNAPLVVRAITSSDTQFVARPDSFTVAGGDSARIDISFSPAALRDVSAALTILTNDFSRGAIPVSLAGSGARPLRLSLDLNPASGDQGATADTVQVKSCSASLALYVANALNLSAFHITLKLPGQLLFKSFSDVGAGEDNFLRSAGGGLTLSASQTGPNTVRVTGALSNPTLATAPDGGGLLTVLQFDTFNPAEGFARSDSALISVEQAVFTRLVNAGPDTLRDAATAKLIFSALSGDGNADGVVDTEDFFTLTAAFGATKGTPDYNPVCDLNRDGVIDLTDFFMFSDRMGTRVVSCRKLMP</sequence>
<dbReference type="GO" id="GO:0016787">
    <property type="term" value="F:hydrolase activity"/>
    <property type="evidence" value="ECO:0007669"/>
    <property type="project" value="UniProtKB-KW"/>
</dbReference>
<evidence type="ECO:0000256" key="8">
    <source>
        <dbReference type="ARBA" id="ARBA00023180"/>
    </source>
</evidence>
<dbReference type="Proteomes" id="UP000178606">
    <property type="component" value="Unassembled WGS sequence"/>
</dbReference>
<dbReference type="PANTHER" id="PTHR23221:SF7">
    <property type="entry name" value="PHOSPHATIDYLINOSITOL-GLYCAN-SPECIFIC PHOSPHOLIPASE D"/>
    <property type="match status" value="1"/>
</dbReference>
<name>A0A1F6C4G5_HANXR</name>
<evidence type="ECO:0000256" key="5">
    <source>
        <dbReference type="ARBA" id="ARBA00022737"/>
    </source>
</evidence>
<feature type="domain" description="HYDIN/VesB/CFA65-like Ig-like" evidence="11">
    <location>
        <begin position="912"/>
        <end position="993"/>
    </location>
</feature>
<dbReference type="SUPFAM" id="SSF63446">
    <property type="entry name" value="Type I dockerin domain"/>
    <property type="match status" value="1"/>
</dbReference>
<dbReference type="GO" id="GO:0007155">
    <property type="term" value="P:cell adhesion"/>
    <property type="evidence" value="ECO:0007669"/>
    <property type="project" value="InterPro"/>
</dbReference>
<proteinExistence type="predicted"/>
<gene>
    <name evidence="12" type="ORF">A3F84_27280</name>
</gene>
<comment type="caution">
    <text evidence="12">The sequence shown here is derived from an EMBL/GenBank/DDBJ whole genome shotgun (WGS) entry which is preliminary data.</text>
</comment>
<evidence type="ECO:0000313" key="13">
    <source>
        <dbReference type="Proteomes" id="UP000178606"/>
    </source>
</evidence>
<accession>A0A1F6C4G5</accession>
<dbReference type="InterPro" id="IPR036439">
    <property type="entry name" value="Dockerin_dom_sf"/>
</dbReference>
<evidence type="ECO:0000259" key="10">
    <source>
        <dbReference type="Pfam" id="PF15780"/>
    </source>
</evidence>
<dbReference type="InterPro" id="IPR053879">
    <property type="entry name" value="HYDIN_VesB_CFA65-like_Ig"/>
</dbReference>
<evidence type="ECO:0008006" key="14">
    <source>
        <dbReference type="Google" id="ProtNLM"/>
    </source>
</evidence>
<dbReference type="InterPro" id="IPR018247">
    <property type="entry name" value="EF_Hand_1_Ca_BS"/>
</dbReference>
<keyword evidence="8" id="KW-0325">Glycoprotein</keyword>
<dbReference type="PRINTS" id="PR01185">
    <property type="entry name" value="INTEGRINA"/>
</dbReference>
<evidence type="ECO:0000256" key="2">
    <source>
        <dbReference type="ARBA" id="ARBA00004496"/>
    </source>
</evidence>
<keyword evidence="5" id="KW-0677">Repeat</keyword>
<dbReference type="Gene3D" id="2.130.10.130">
    <property type="entry name" value="Integrin alpha, N-terminal"/>
    <property type="match status" value="3"/>
</dbReference>
<dbReference type="NCBIfam" id="NF012200">
    <property type="entry name" value="choice_anch_D"/>
    <property type="match status" value="5"/>
</dbReference>
<keyword evidence="4" id="KW-0732">Signal</keyword>
<protein>
    <recommendedName>
        <fullName evidence="14">Abnormal spindle-like microcephaly-associated protein ASH domain-containing protein</fullName>
    </recommendedName>
</protein>
<dbReference type="Gene3D" id="1.10.1330.10">
    <property type="entry name" value="Dockerin domain"/>
    <property type="match status" value="1"/>
</dbReference>
<feature type="domain" description="HYDIN/VesB/CFA65-like Ig-like" evidence="11">
    <location>
        <begin position="495"/>
        <end position="586"/>
    </location>
</feature>
<dbReference type="Pfam" id="PF15780">
    <property type="entry name" value="ASH"/>
    <property type="match status" value="1"/>
</dbReference>
<dbReference type="PROSITE" id="PS51470">
    <property type="entry name" value="FG_GAP"/>
    <property type="match status" value="6"/>
</dbReference>
<evidence type="ECO:0000256" key="9">
    <source>
        <dbReference type="ARBA" id="ARBA00023273"/>
    </source>
</evidence>
<dbReference type="EMBL" id="MFKF01000427">
    <property type="protein sequence ID" value="OGG43697.1"/>
    <property type="molecule type" value="Genomic_DNA"/>
</dbReference>
<keyword evidence="7" id="KW-0969">Cilium</keyword>
<dbReference type="Pfam" id="PF22544">
    <property type="entry name" value="HYDIN_VesB_CFA65-like_Ig"/>
    <property type="match status" value="4"/>
</dbReference>
<dbReference type="InterPro" id="IPR013783">
    <property type="entry name" value="Ig-like_fold"/>
</dbReference>
<evidence type="ECO:0000259" key="11">
    <source>
        <dbReference type="Pfam" id="PF22544"/>
    </source>
</evidence>
<dbReference type="SUPFAM" id="SSF69318">
    <property type="entry name" value="Integrin alpha N-terminal domain"/>
    <property type="match status" value="2"/>
</dbReference>
<dbReference type="PANTHER" id="PTHR23221">
    <property type="entry name" value="GLYCOSYLPHOSPHATIDYLINOSITOL PHOSPHOLIPASE D"/>
    <property type="match status" value="1"/>
</dbReference>
<feature type="domain" description="HYDIN/VesB/CFA65-like Ig-like" evidence="11">
    <location>
        <begin position="802"/>
        <end position="899"/>
    </location>
</feature>
<dbReference type="GO" id="GO:0008305">
    <property type="term" value="C:integrin complex"/>
    <property type="evidence" value="ECO:0007669"/>
    <property type="project" value="InterPro"/>
</dbReference>
<dbReference type="InterPro" id="IPR013519">
    <property type="entry name" value="Int_alpha_beta-p"/>
</dbReference>
<comment type="subcellular location">
    <subcellularLocation>
        <location evidence="1">Cell projection</location>
        <location evidence="1">Cilium</location>
    </subcellularLocation>
    <subcellularLocation>
        <location evidence="2">Cytoplasm</location>
    </subcellularLocation>
</comment>
<dbReference type="GO" id="GO:0000272">
    <property type="term" value="P:polysaccharide catabolic process"/>
    <property type="evidence" value="ECO:0007669"/>
    <property type="project" value="InterPro"/>
</dbReference>
<dbReference type="SMART" id="SM00191">
    <property type="entry name" value="Int_alpha"/>
    <property type="match status" value="7"/>
</dbReference>
<keyword evidence="3" id="KW-0963">Cytoplasm</keyword>
<evidence type="ECO:0000256" key="7">
    <source>
        <dbReference type="ARBA" id="ARBA00023069"/>
    </source>
</evidence>
<evidence type="ECO:0000313" key="12">
    <source>
        <dbReference type="EMBL" id="OGG43697.1"/>
    </source>
</evidence>
<evidence type="ECO:0000256" key="1">
    <source>
        <dbReference type="ARBA" id="ARBA00004138"/>
    </source>
</evidence>
<organism evidence="12 13">
    <name type="scientific">Handelsmanbacteria sp. (strain RIFCSPLOWO2_12_FULL_64_10)</name>
    <dbReference type="NCBI Taxonomy" id="1817868"/>
    <lineage>
        <taxon>Bacteria</taxon>
        <taxon>Candidatus Handelsmaniibacteriota</taxon>
    </lineage>
</organism>
<dbReference type="InterPro" id="IPR013517">
    <property type="entry name" value="FG-GAP"/>
</dbReference>